<evidence type="ECO:0000313" key="2">
    <source>
        <dbReference type="Proteomes" id="UP000799421"/>
    </source>
</evidence>
<sequence length="193" mass="21447">MLFEYFAIQGFSLCSLLSGRGTAPILLNNKRKLPLHHLARTLIVLVCGPLLSLQSFPARYRILHLSTTHTCIGRFDCTLKGLLLIFSRFGLHILSILTIRRTVFDTLMDDSFHSLNVFGIHSRNVFAVSMPETIFVCATSAAIPATSGAVFFGGQHPDSLQPLSWSALLPSTVFPLLRSLQIVRDLYEFHTSS</sequence>
<dbReference type="Proteomes" id="UP000799421">
    <property type="component" value="Unassembled WGS sequence"/>
</dbReference>
<gene>
    <name evidence="1" type="ORF">K470DRAFT_67227</name>
</gene>
<dbReference type="EMBL" id="MU005980">
    <property type="protein sequence ID" value="KAF2860516.1"/>
    <property type="molecule type" value="Genomic_DNA"/>
</dbReference>
<reference evidence="1" key="1">
    <citation type="journal article" date="2020" name="Stud. Mycol.">
        <title>101 Dothideomycetes genomes: a test case for predicting lifestyles and emergence of pathogens.</title>
        <authorList>
            <person name="Haridas S."/>
            <person name="Albert R."/>
            <person name="Binder M."/>
            <person name="Bloem J."/>
            <person name="Labutti K."/>
            <person name="Salamov A."/>
            <person name="Andreopoulos B."/>
            <person name="Baker S."/>
            <person name="Barry K."/>
            <person name="Bills G."/>
            <person name="Bluhm B."/>
            <person name="Cannon C."/>
            <person name="Castanera R."/>
            <person name="Culley D."/>
            <person name="Daum C."/>
            <person name="Ezra D."/>
            <person name="Gonzalez J."/>
            <person name="Henrissat B."/>
            <person name="Kuo A."/>
            <person name="Liang C."/>
            <person name="Lipzen A."/>
            <person name="Lutzoni F."/>
            <person name="Magnuson J."/>
            <person name="Mondo S."/>
            <person name="Nolan M."/>
            <person name="Ohm R."/>
            <person name="Pangilinan J."/>
            <person name="Park H.-J."/>
            <person name="Ramirez L."/>
            <person name="Alfaro M."/>
            <person name="Sun H."/>
            <person name="Tritt A."/>
            <person name="Yoshinaga Y."/>
            <person name="Zwiers L.-H."/>
            <person name="Turgeon B."/>
            <person name="Goodwin S."/>
            <person name="Spatafora J."/>
            <person name="Crous P."/>
            <person name="Grigoriev I."/>
        </authorList>
    </citation>
    <scope>NUCLEOTIDE SEQUENCE</scope>
    <source>
        <strain evidence="1">CBS 480.64</strain>
    </source>
</reference>
<accession>A0A6A7BYS3</accession>
<name>A0A6A7BYS3_9PEZI</name>
<organism evidence="1 2">
    <name type="scientific">Piedraia hortae CBS 480.64</name>
    <dbReference type="NCBI Taxonomy" id="1314780"/>
    <lineage>
        <taxon>Eukaryota</taxon>
        <taxon>Fungi</taxon>
        <taxon>Dikarya</taxon>
        <taxon>Ascomycota</taxon>
        <taxon>Pezizomycotina</taxon>
        <taxon>Dothideomycetes</taxon>
        <taxon>Dothideomycetidae</taxon>
        <taxon>Capnodiales</taxon>
        <taxon>Piedraiaceae</taxon>
        <taxon>Piedraia</taxon>
    </lineage>
</organism>
<proteinExistence type="predicted"/>
<protein>
    <submittedName>
        <fullName evidence="1">Uncharacterized protein</fullName>
    </submittedName>
</protein>
<dbReference type="AlphaFoldDB" id="A0A6A7BYS3"/>
<keyword evidence="2" id="KW-1185">Reference proteome</keyword>
<evidence type="ECO:0000313" key="1">
    <source>
        <dbReference type="EMBL" id="KAF2860516.1"/>
    </source>
</evidence>